<proteinExistence type="predicted"/>
<dbReference type="RefSeq" id="WP_133466263.1">
    <property type="nucleotide sequence ID" value="NZ_SNWI01000009.1"/>
</dbReference>
<feature type="transmembrane region" description="Helical" evidence="1">
    <location>
        <begin position="42"/>
        <end position="64"/>
    </location>
</feature>
<sequence>MESNSQKIFTNKAISIATFLGGPIAAGFLISKNYKVFGNEDAARNSVFIGIISTFFLFVGIFMIPEHIIDKIPQPVIPGIYTAIIAGLVEKLQGQKIKDFLLEDGQKASNWHAAGYGLIGLLIMIVFLVVMIFTIPTEGYEKNINIDKNVKLHYSKDIEDLKTERIASVIKQSGFMEGSEGAELFLNTEGNFYRLKFVLTDTSILSDTMLLSEFNGFENYLNYNLNLDKRIEIGFTDINLSNSFELQDLEPDNQQIYEPLLYLQRYHINDFQTIFYNSSMPIEDVKKVENTVKRLKAYFPINHRIDIVFLNTEPDYTIKFFVVKDLWQNTGVTNRLKSTVDHIQGNGIDKKIDLILIDNQTFEEIQL</sequence>
<evidence type="ECO:0000313" key="3">
    <source>
        <dbReference type="Proteomes" id="UP000294848"/>
    </source>
</evidence>
<keyword evidence="1" id="KW-1133">Transmembrane helix</keyword>
<reference evidence="2 3" key="1">
    <citation type="submission" date="2019-03" db="EMBL/GenBank/DDBJ databases">
        <title>Freshwater and sediment microbial communities from various areas in North America, analyzing microbe dynamics in response to fracking.</title>
        <authorList>
            <person name="Lamendella R."/>
        </authorList>
    </citation>
    <scope>NUCLEOTIDE SEQUENCE [LARGE SCALE GENOMIC DNA]</scope>
    <source>
        <strain evidence="2 3">114D</strain>
    </source>
</reference>
<feature type="transmembrane region" description="Helical" evidence="1">
    <location>
        <begin position="12"/>
        <end position="30"/>
    </location>
</feature>
<accession>A0A4R6GSV8</accession>
<keyword evidence="1" id="KW-0812">Transmembrane</keyword>
<evidence type="ECO:0000256" key="1">
    <source>
        <dbReference type="SAM" id="Phobius"/>
    </source>
</evidence>
<gene>
    <name evidence="2" type="ORF">DET52_10967</name>
</gene>
<protein>
    <submittedName>
        <fullName evidence="2">Uncharacterized protein</fullName>
    </submittedName>
</protein>
<dbReference type="EMBL" id="SNWI01000009">
    <property type="protein sequence ID" value="TDN97665.1"/>
    <property type="molecule type" value="Genomic_DNA"/>
</dbReference>
<feature type="transmembrane region" description="Helical" evidence="1">
    <location>
        <begin position="113"/>
        <end position="135"/>
    </location>
</feature>
<dbReference type="Proteomes" id="UP000294848">
    <property type="component" value="Unassembled WGS sequence"/>
</dbReference>
<dbReference type="AlphaFoldDB" id="A0A4R6GSV8"/>
<organism evidence="2 3">
    <name type="scientific">Sunxiuqinia elliptica</name>
    <dbReference type="NCBI Taxonomy" id="655355"/>
    <lineage>
        <taxon>Bacteria</taxon>
        <taxon>Pseudomonadati</taxon>
        <taxon>Bacteroidota</taxon>
        <taxon>Bacteroidia</taxon>
        <taxon>Marinilabiliales</taxon>
        <taxon>Prolixibacteraceae</taxon>
        <taxon>Sunxiuqinia</taxon>
    </lineage>
</organism>
<name>A0A4R6GSV8_9BACT</name>
<evidence type="ECO:0000313" key="2">
    <source>
        <dbReference type="EMBL" id="TDN97665.1"/>
    </source>
</evidence>
<comment type="caution">
    <text evidence="2">The sequence shown here is derived from an EMBL/GenBank/DDBJ whole genome shotgun (WGS) entry which is preliminary data.</text>
</comment>
<keyword evidence="1" id="KW-0472">Membrane</keyword>
<dbReference type="OrthoDB" id="983172at2"/>